<dbReference type="RefSeq" id="WP_013255871.1">
    <property type="nucleotide sequence ID" value="NC_014364.1"/>
</dbReference>
<evidence type="ECO:0000313" key="11">
    <source>
        <dbReference type="Proteomes" id="UP000002318"/>
    </source>
</evidence>
<dbReference type="PANTHER" id="PTHR31727:SF6">
    <property type="entry name" value="OLEOYL-ACYL CARRIER PROTEIN THIOESTERASE 1, CHLOROPLASTIC"/>
    <property type="match status" value="1"/>
</dbReference>
<evidence type="ECO:0000256" key="1">
    <source>
        <dbReference type="ARBA" id="ARBA00006500"/>
    </source>
</evidence>
<dbReference type="GO" id="GO:0016297">
    <property type="term" value="F:fatty acyl-[ACP] hydrolase activity"/>
    <property type="evidence" value="ECO:0007669"/>
    <property type="project" value="InterPro"/>
</dbReference>
<evidence type="ECO:0000256" key="6">
    <source>
        <dbReference type="ARBA" id="ARBA00023098"/>
    </source>
</evidence>
<keyword evidence="4" id="KW-0276">Fatty acid metabolism</keyword>
<keyword evidence="5" id="KW-0809">Transit peptide</keyword>
<dbReference type="InterPro" id="IPR002864">
    <property type="entry name" value="Acyl-ACP_thioesterase_NHD"/>
</dbReference>
<dbReference type="SUPFAM" id="SSF54637">
    <property type="entry name" value="Thioesterase/thiol ester dehydrase-isomerase"/>
    <property type="match status" value="2"/>
</dbReference>
<evidence type="ECO:0000256" key="3">
    <source>
        <dbReference type="ARBA" id="ARBA00022801"/>
    </source>
</evidence>
<evidence type="ECO:0000256" key="5">
    <source>
        <dbReference type="ARBA" id="ARBA00022946"/>
    </source>
</evidence>
<keyword evidence="2" id="KW-0444">Lipid biosynthesis</keyword>
<keyword evidence="3" id="KW-0378">Hydrolase</keyword>
<dbReference type="Pfam" id="PF01643">
    <property type="entry name" value="Acyl-ACP_TE"/>
    <property type="match status" value="1"/>
</dbReference>
<dbReference type="CDD" id="cd00586">
    <property type="entry name" value="4HBT"/>
    <property type="match status" value="1"/>
</dbReference>
<evidence type="ECO:0000259" key="8">
    <source>
        <dbReference type="Pfam" id="PF01643"/>
    </source>
</evidence>
<feature type="domain" description="Acyl-ACP thioesterase-like C-terminal" evidence="9">
    <location>
        <begin position="154"/>
        <end position="215"/>
    </location>
</feature>
<reference evidence="10 11" key="1">
    <citation type="journal article" date="2010" name="Stand. Genomic Sci.">
        <title>Complete genome sequence of Spirochaeta smaragdinae type strain (SEBR 4228).</title>
        <authorList>
            <person name="Mavromatis K."/>
            <person name="Yasawong M."/>
            <person name="Chertkov O."/>
            <person name="Lapidus A."/>
            <person name="Lucas S."/>
            <person name="Nolan M."/>
            <person name="Del Rio T.G."/>
            <person name="Tice H."/>
            <person name="Cheng J.F."/>
            <person name="Pitluck S."/>
            <person name="Liolios K."/>
            <person name="Ivanova N."/>
            <person name="Tapia R."/>
            <person name="Han C."/>
            <person name="Bruce D."/>
            <person name="Goodwin L."/>
            <person name="Pati A."/>
            <person name="Chen A."/>
            <person name="Palaniappan K."/>
            <person name="Land M."/>
            <person name="Hauser L."/>
            <person name="Chang Y.J."/>
            <person name="Jeffries C.D."/>
            <person name="Detter J.C."/>
            <person name="Rohde M."/>
            <person name="Brambilla E."/>
            <person name="Spring S."/>
            <person name="Goker M."/>
            <person name="Sikorski J."/>
            <person name="Woyke T."/>
            <person name="Bristow J."/>
            <person name="Eisen J.A."/>
            <person name="Markowitz V."/>
            <person name="Hugenholtz P."/>
            <person name="Klenk H.P."/>
            <person name="Kyrpides N.C."/>
        </authorList>
    </citation>
    <scope>NUCLEOTIDE SEQUENCE [LARGE SCALE GENOMIC DNA]</scope>
    <source>
        <strain evidence="11">DSM 11293 / JCM 15392 / SEBR 4228</strain>
    </source>
</reference>
<sequence length="247" mass="28333">MKQVSRYTTEHTVMYSETDARGVLSLPSFFALFQEAALLHAEELGFGETYSKQENLMWVLSRLLLEIDAFPKHRDRIRLSTWPKQPQGPFAIRDYILESEEGTVCARATSSWLLLKLDTMRPIRPQTIFANLSMEGIGLAVEGTAPKISEIDNDSKQEMEVTARYSDLDQNNHVNNTRYVRWFLDCYTPEEITTSGNLHFAINYLQAASYSDKLLLRRYDTESDSSVYGYLEDGTPSFSARIERKSD</sequence>
<evidence type="ECO:0000259" key="9">
    <source>
        <dbReference type="Pfam" id="PF20791"/>
    </source>
</evidence>
<comment type="similarity">
    <text evidence="1">Belongs to the acyl-ACP thioesterase family.</text>
</comment>
<dbReference type="KEGG" id="ssm:Spirs_3316"/>
<dbReference type="PANTHER" id="PTHR31727">
    <property type="entry name" value="OLEOYL-ACYL CARRIER PROTEIN THIOESTERASE 1, CHLOROPLASTIC"/>
    <property type="match status" value="1"/>
</dbReference>
<evidence type="ECO:0000313" key="10">
    <source>
        <dbReference type="EMBL" id="ADK82412.1"/>
    </source>
</evidence>
<protein>
    <submittedName>
        <fullName evidence="10">Acyl-ACP thioesterase</fullName>
    </submittedName>
</protein>
<dbReference type="Pfam" id="PF20791">
    <property type="entry name" value="Acyl-ACP_TE_C"/>
    <property type="match status" value="1"/>
</dbReference>
<dbReference type="GO" id="GO:0000036">
    <property type="term" value="F:acyl carrier activity"/>
    <property type="evidence" value="ECO:0007669"/>
    <property type="project" value="TreeGrafter"/>
</dbReference>
<organism evidence="10 11">
    <name type="scientific">Sediminispirochaeta smaragdinae (strain DSM 11293 / JCM 15392 / SEBR 4228)</name>
    <name type="common">Spirochaeta smaragdinae</name>
    <dbReference type="NCBI Taxonomy" id="573413"/>
    <lineage>
        <taxon>Bacteria</taxon>
        <taxon>Pseudomonadati</taxon>
        <taxon>Spirochaetota</taxon>
        <taxon>Spirochaetia</taxon>
        <taxon>Spirochaetales</taxon>
        <taxon>Spirochaetaceae</taxon>
        <taxon>Sediminispirochaeta</taxon>
    </lineage>
</organism>
<dbReference type="InterPro" id="IPR049427">
    <property type="entry name" value="Acyl-ACP_TE_C"/>
</dbReference>
<proteinExistence type="inferred from homology"/>
<accession>E1RAP4</accession>
<keyword evidence="11" id="KW-1185">Reference proteome</keyword>
<evidence type="ECO:0000256" key="2">
    <source>
        <dbReference type="ARBA" id="ARBA00022516"/>
    </source>
</evidence>
<dbReference type="eggNOG" id="COG3884">
    <property type="taxonomic scope" value="Bacteria"/>
</dbReference>
<dbReference type="EMBL" id="CP002116">
    <property type="protein sequence ID" value="ADK82412.1"/>
    <property type="molecule type" value="Genomic_DNA"/>
</dbReference>
<dbReference type="Proteomes" id="UP000002318">
    <property type="component" value="Chromosome"/>
</dbReference>
<dbReference type="InterPro" id="IPR029069">
    <property type="entry name" value="HotDog_dom_sf"/>
</dbReference>
<keyword evidence="7" id="KW-0275">Fatty acid biosynthesis</keyword>
<dbReference type="AlphaFoldDB" id="E1RAP4"/>
<gene>
    <name evidence="10" type="ordered locus">Spirs_3316</name>
</gene>
<keyword evidence="6" id="KW-0443">Lipid metabolism</keyword>
<dbReference type="HOGENOM" id="CLU_045466_2_0_12"/>
<name>E1RAP4_SEDSS</name>
<dbReference type="STRING" id="573413.Spirs_3316"/>
<evidence type="ECO:0000256" key="4">
    <source>
        <dbReference type="ARBA" id="ARBA00022832"/>
    </source>
</evidence>
<dbReference type="Gene3D" id="3.10.129.10">
    <property type="entry name" value="Hotdog Thioesterase"/>
    <property type="match status" value="2"/>
</dbReference>
<evidence type="ECO:0000256" key="7">
    <source>
        <dbReference type="ARBA" id="ARBA00023160"/>
    </source>
</evidence>
<dbReference type="InterPro" id="IPR045023">
    <property type="entry name" value="FATA/B"/>
</dbReference>
<feature type="domain" description="Acyl-ACP thioesterase N-terminal hotdog" evidence="8">
    <location>
        <begin position="6"/>
        <end position="124"/>
    </location>
</feature>